<evidence type="ECO:0000256" key="2">
    <source>
        <dbReference type="ARBA" id="ARBA00023315"/>
    </source>
</evidence>
<keyword evidence="2" id="KW-0012">Acyltransferase</keyword>
<organism evidence="4 5">
    <name type="scientific">Planococcus koreensis</name>
    <dbReference type="NCBI Taxonomy" id="112331"/>
    <lineage>
        <taxon>Bacteria</taxon>
        <taxon>Bacillati</taxon>
        <taxon>Bacillota</taxon>
        <taxon>Bacilli</taxon>
        <taxon>Bacillales</taxon>
        <taxon>Caryophanaceae</taxon>
        <taxon>Planococcus</taxon>
    </lineage>
</organism>
<evidence type="ECO:0000259" key="3">
    <source>
        <dbReference type="PROSITE" id="PS51186"/>
    </source>
</evidence>
<protein>
    <submittedName>
        <fullName evidence="4">GNAT superfamily N-acetyltransferase</fullName>
    </submittedName>
</protein>
<dbReference type="OrthoDB" id="9803233at2"/>
<dbReference type="Pfam" id="PF00583">
    <property type="entry name" value="Acetyltransf_1"/>
    <property type="match status" value="1"/>
</dbReference>
<dbReference type="Proteomes" id="UP000525923">
    <property type="component" value="Unassembled WGS sequence"/>
</dbReference>
<keyword evidence="5" id="KW-1185">Reference proteome</keyword>
<accession>A0A7W8FS74</accession>
<dbReference type="PANTHER" id="PTHR43877">
    <property type="entry name" value="AMINOALKYLPHOSPHONATE N-ACETYLTRANSFERASE-RELATED-RELATED"/>
    <property type="match status" value="1"/>
</dbReference>
<dbReference type="GO" id="GO:0016747">
    <property type="term" value="F:acyltransferase activity, transferring groups other than amino-acyl groups"/>
    <property type="evidence" value="ECO:0007669"/>
    <property type="project" value="InterPro"/>
</dbReference>
<gene>
    <name evidence="4" type="ORF">HNQ44_001192</name>
</gene>
<name>A0A7W8FS74_9BACL</name>
<proteinExistence type="predicted"/>
<dbReference type="InterPro" id="IPR050832">
    <property type="entry name" value="Bact_Acetyltransf"/>
</dbReference>
<dbReference type="EMBL" id="JACHHE010000003">
    <property type="protein sequence ID" value="MBB5179768.1"/>
    <property type="molecule type" value="Genomic_DNA"/>
</dbReference>
<evidence type="ECO:0000313" key="5">
    <source>
        <dbReference type="Proteomes" id="UP000525923"/>
    </source>
</evidence>
<feature type="domain" description="N-acetyltransferase" evidence="3">
    <location>
        <begin position="1"/>
        <end position="165"/>
    </location>
</feature>
<reference evidence="4 5" key="1">
    <citation type="submission" date="2020-08" db="EMBL/GenBank/DDBJ databases">
        <title>Genomic Encyclopedia of Type Strains, Phase IV (KMG-IV): sequencing the most valuable type-strain genomes for metagenomic binning, comparative biology and taxonomic classification.</title>
        <authorList>
            <person name="Goeker M."/>
        </authorList>
    </citation>
    <scope>NUCLEOTIDE SEQUENCE [LARGE SCALE GENOMIC DNA]</scope>
    <source>
        <strain evidence="4 5">DSM 15895</strain>
    </source>
</reference>
<sequence length="166" mass="18604">MQIREAHEDEYEFIKWQRLASYSPFEQLIPAPHWELLKNTLLSDTFKGPGVRVFIAESNGAIVGSIVLFPAESKAYEWDERALQHPEIRMLAVEPAQRSQGAGKALVSHCIQQAKADGAPFVGLHTADFMANAIKLYTSFGFERVPSLDFMPLDDGIIVKAFKLNL</sequence>
<comment type="caution">
    <text evidence="4">The sequence shown here is derived from an EMBL/GenBank/DDBJ whole genome shotgun (WGS) entry which is preliminary data.</text>
</comment>
<dbReference type="AlphaFoldDB" id="A0A7W8FS74"/>
<evidence type="ECO:0000256" key="1">
    <source>
        <dbReference type="ARBA" id="ARBA00022679"/>
    </source>
</evidence>
<dbReference type="PROSITE" id="PS51186">
    <property type="entry name" value="GNAT"/>
    <property type="match status" value="1"/>
</dbReference>
<keyword evidence="1 4" id="KW-0808">Transferase</keyword>
<dbReference type="InterPro" id="IPR016181">
    <property type="entry name" value="Acyl_CoA_acyltransferase"/>
</dbReference>
<dbReference type="SUPFAM" id="SSF55729">
    <property type="entry name" value="Acyl-CoA N-acyltransferases (Nat)"/>
    <property type="match status" value="1"/>
</dbReference>
<dbReference type="RefSeq" id="WP_135503548.1">
    <property type="nucleotide sequence ID" value="NZ_JACHHE010000003.1"/>
</dbReference>
<dbReference type="Gene3D" id="3.40.630.30">
    <property type="match status" value="1"/>
</dbReference>
<dbReference type="InterPro" id="IPR000182">
    <property type="entry name" value="GNAT_dom"/>
</dbReference>
<dbReference type="CDD" id="cd04301">
    <property type="entry name" value="NAT_SF"/>
    <property type="match status" value="1"/>
</dbReference>
<evidence type="ECO:0000313" key="4">
    <source>
        <dbReference type="EMBL" id="MBB5179768.1"/>
    </source>
</evidence>